<evidence type="ECO:0000256" key="1">
    <source>
        <dbReference type="SAM" id="MobiDB-lite"/>
    </source>
</evidence>
<proteinExistence type="predicted"/>
<organism evidence="2">
    <name type="scientific">Enterobacter cloacae</name>
    <dbReference type="NCBI Taxonomy" id="550"/>
    <lineage>
        <taxon>Bacteria</taxon>
        <taxon>Pseudomonadati</taxon>
        <taxon>Pseudomonadota</taxon>
        <taxon>Gammaproteobacteria</taxon>
        <taxon>Enterobacterales</taxon>
        <taxon>Enterobacteriaceae</taxon>
        <taxon>Enterobacter</taxon>
        <taxon>Enterobacter cloacae complex</taxon>
    </lineage>
</organism>
<evidence type="ECO:0000313" key="2">
    <source>
        <dbReference type="EMBL" id="QBQ67800.1"/>
    </source>
</evidence>
<dbReference type="EMBL" id="MH909344">
    <property type="protein sequence ID" value="QBQ67800.1"/>
    <property type="molecule type" value="Genomic_DNA"/>
</dbReference>
<accession>A0A482M527</accession>
<feature type="compositionally biased region" description="Low complexity" evidence="1">
    <location>
        <begin position="29"/>
        <end position="38"/>
    </location>
</feature>
<sequence>MVSLSPFNSGERAVRRLRRTGRDFRSRGAGEAGARGLY</sequence>
<reference evidence="2" key="1">
    <citation type="submission" date="2018-09" db="EMBL/GenBank/DDBJ databases">
        <authorList>
            <person name="Zhou D."/>
        </authorList>
    </citation>
    <scope>NUCLEOTIDE SEQUENCE</scope>
    <source>
        <strain evidence="2">12949</strain>
        <plasmid evidence="2">p12949-FIIY</plasmid>
    </source>
</reference>
<name>A0A482M527_ENTCL</name>
<feature type="region of interest" description="Disordered" evidence="1">
    <location>
        <begin position="17"/>
        <end position="38"/>
    </location>
</feature>
<geneLocation type="plasmid" evidence="2">
    <name>p12949-FIIY</name>
</geneLocation>
<dbReference type="AlphaFoldDB" id="A0A482M527"/>
<keyword evidence="2" id="KW-0614">Plasmid</keyword>
<protein>
    <submittedName>
        <fullName evidence="2">Uncharacterized protein</fullName>
    </submittedName>
</protein>